<dbReference type="FunFam" id="3.40.30.10:FF:000300">
    <property type="entry name" value="Blast:Protein disulfide-isomerase TMX3"/>
    <property type="match status" value="1"/>
</dbReference>
<dbReference type="eggNOG" id="KOG4277">
    <property type="taxonomic scope" value="Eukaryota"/>
</dbReference>
<evidence type="ECO:0000256" key="5">
    <source>
        <dbReference type="ARBA" id="ARBA00045246"/>
    </source>
</evidence>
<comment type="subcellular location">
    <subcellularLocation>
        <location evidence="1">Endoplasmic reticulum membrane</location>
        <topology evidence="1">Single-pass membrane protein</topology>
    </subcellularLocation>
</comment>
<dbReference type="EMBL" id="DS268443">
    <property type="protein sequence ID" value="EFP01453.1"/>
    <property type="molecule type" value="Genomic_DNA"/>
</dbReference>
<dbReference type="Proteomes" id="UP000008281">
    <property type="component" value="Unassembled WGS sequence"/>
</dbReference>
<evidence type="ECO:0000256" key="7">
    <source>
        <dbReference type="SAM" id="SignalP"/>
    </source>
</evidence>
<feature type="domain" description="Thioredoxin" evidence="8">
    <location>
        <begin position="16"/>
        <end position="130"/>
    </location>
</feature>
<dbReference type="InterPro" id="IPR036249">
    <property type="entry name" value="Thioredoxin-like_sf"/>
</dbReference>
<evidence type="ECO:0000256" key="6">
    <source>
        <dbReference type="SAM" id="MobiDB-lite"/>
    </source>
</evidence>
<dbReference type="InterPro" id="IPR013766">
    <property type="entry name" value="Thioredoxin_domain"/>
</dbReference>
<dbReference type="InParanoid" id="E3MG39"/>
<feature type="region of interest" description="Disordered" evidence="6">
    <location>
        <begin position="434"/>
        <end position="459"/>
    </location>
</feature>
<dbReference type="GO" id="GO:0005789">
    <property type="term" value="C:endoplasmic reticulum membrane"/>
    <property type="evidence" value="ECO:0007669"/>
    <property type="project" value="UniProtKB-SubCell"/>
</dbReference>
<feature type="compositionally biased region" description="Basic and acidic residues" evidence="6">
    <location>
        <begin position="445"/>
        <end position="459"/>
    </location>
</feature>
<evidence type="ECO:0000256" key="2">
    <source>
        <dbReference type="ARBA" id="ARBA00022692"/>
    </source>
</evidence>
<feature type="compositionally biased region" description="Acidic residues" evidence="6">
    <location>
        <begin position="434"/>
        <end position="444"/>
    </location>
</feature>
<organism evidence="10">
    <name type="scientific">Caenorhabditis remanei</name>
    <name type="common">Caenorhabditis vulgaris</name>
    <dbReference type="NCBI Taxonomy" id="31234"/>
    <lineage>
        <taxon>Eukaryota</taxon>
        <taxon>Metazoa</taxon>
        <taxon>Ecdysozoa</taxon>
        <taxon>Nematoda</taxon>
        <taxon>Chromadorea</taxon>
        <taxon>Rhabditida</taxon>
        <taxon>Rhabditina</taxon>
        <taxon>Rhabditomorpha</taxon>
        <taxon>Rhabditoidea</taxon>
        <taxon>Rhabditidae</taxon>
        <taxon>Peloderinae</taxon>
        <taxon>Caenorhabditis</taxon>
    </lineage>
</organism>
<dbReference type="Gene3D" id="3.40.30.10">
    <property type="entry name" value="Glutaredoxin"/>
    <property type="match status" value="2"/>
</dbReference>
<dbReference type="FunCoup" id="E3MG39">
    <property type="interactions" value="3275"/>
</dbReference>
<dbReference type="AlphaFoldDB" id="E3MG39"/>
<dbReference type="OrthoDB" id="74910at2759"/>
<accession>E3MG39</accession>
<keyword evidence="4" id="KW-0472">Membrane</keyword>
<name>E3MG39_CAERE</name>
<reference evidence="9" key="1">
    <citation type="submission" date="2007-07" db="EMBL/GenBank/DDBJ databases">
        <title>PCAP assembly of the Caenorhabditis remanei genome.</title>
        <authorList>
            <consortium name="The Caenorhabditis remanei Sequencing Consortium"/>
            <person name="Wilson R.K."/>
        </authorList>
    </citation>
    <scope>NUCLEOTIDE SEQUENCE [LARGE SCALE GENOMIC DNA]</scope>
    <source>
        <strain evidence="9">PB4641</strain>
    </source>
</reference>
<dbReference type="PROSITE" id="PS51352">
    <property type="entry name" value="THIOREDOXIN_2"/>
    <property type="match status" value="1"/>
</dbReference>
<dbReference type="CDD" id="cd03000">
    <property type="entry name" value="PDI_a_TMX3"/>
    <property type="match status" value="1"/>
</dbReference>
<dbReference type="PANTHER" id="PTHR46426:SF1">
    <property type="entry name" value="PROTEIN DISULFIDE-ISOMERASE TMX3"/>
    <property type="match status" value="1"/>
</dbReference>
<dbReference type="PANTHER" id="PTHR46426">
    <property type="entry name" value="PROTEIN DISULFIDE-ISOMERASE TMX3"/>
    <property type="match status" value="1"/>
</dbReference>
<evidence type="ECO:0000256" key="1">
    <source>
        <dbReference type="ARBA" id="ARBA00004389"/>
    </source>
</evidence>
<dbReference type="InterPro" id="IPR052250">
    <property type="entry name" value="PDI_TMX3"/>
</dbReference>
<evidence type="ECO:0000259" key="8">
    <source>
        <dbReference type="PROSITE" id="PS51352"/>
    </source>
</evidence>
<keyword evidence="3" id="KW-1133">Transmembrane helix</keyword>
<dbReference type="OMA" id="GIEMRNM"/>
<feature type="chain" id="PRO_5003174877" description="Thioredoxin domain-containing protein" evidence="7">
    <location>
        <begin position="21"/>
        <end position="459"/>
    </location>
</feature>
<keyword evidence="10" id="KW-1185">Reference proteome</keyword>
<dbReference type="SUPFAM" id="SSF52833">
    <property type="entry name" value="Thioredoxin-like"/>
    <property type="match status" value="1"/>
</dbReference>
<dbReference type="PROSITE" id="PS00194">
    <property type="entry name" value="THIOREDOXIN_1"/>
    <property type="match status" value="1"/>
</dbReference>
<evidence type="ECO:0000256" key="3">
    <source>
        <dbReference type="ARBA" id="ARBA00022989"/>
    </source>
</evidence>
<dbReference type="HOGENOM" id="CLU_040429_0_0_1"/>
<dbReference type="STRING" id="31234.E3MG39"/>
<evidence type="ECO:0000313" key="9">
    <source>
        <dbReference type="EMBL" id="EFP01453.1"/>
    </source>
</evidence>
<sequence length="459" mass="52306">MTHVILTIFCIFLYLYDVESINPPSAVLDLSDKFLDVKDEGMWFVEFYAPWCAHCKRLHPVWDQVGHSLSDSNLPIRVGKLDCTRFPAVANKLSIQGYPTIIFFRNGHAIDYRGGREKESLVSFAKRCAAPIIENIKEDQLEKVRILISRNFQNIIFQVKLSARSQPSYIFFGESSGPLFDAFNTAANAKFSVARFYSVSSLKEAATFRQRVVVSKDNEEIEFNGEIETLTDWVTRERWPGFVQATASNLAEIGASGKLVVLIVSSESQKLNNTSPIREFHKTAEEATKELRKHPALWNRFQFAWLDGSDLASQIQMAAVSEPHLFIFNYTSYEYYLSEDEPSKMTIKSILTFLEQSAEGIDKSTIIAFGGRHLLTRIKRMIFELYWNVAQMFATQPLLSSCLFGVPIAFLSIICYSICSADFTVDRDEFYGEEDELVDDEEGVENEHPETDDDHEKAE</sequence>
<dbReference type="InterPro" id="IPR017937">
    <property type="entry name" value="Thioredoxin_CS"/>
</dbReference>
<dbReference type="Pfam" id="PF13848">
    <property type="entry name" value="Thioredoxin_6"/>
    <property type="match status" value="1"/>
</dbReference>
<feature type="signal peptide" evidence="7">
    <location>
        <begin position="1"/>
        <end position="20"/>
    </location>
</feature>
<keyword evidence="2" id="KW-0812">Transmembrane</keyword>
<protein>
    <recommendedName>
        <fullName evidence="8">Thioredoxin domain-containing protein</fullName>
    </recommendedName>
</protein>
<gene>
    <name evidence="9" type="ORF">CRE_24027</name>
</gene>
<proteinExistence type="predicted"/>
<evidence type="ECO:0000256" key="4">
    <source>
        <dbReference type="ARBA" id="ARBA00023136"/>
    </source>
</evidence>
<dbReference type="PRINTS" id="PR00421">
    <property type="entry name" value="THIOREDOXIN"/>
</dbReference>
<evidence type="ECO:0000313" key="10">
    <source>
        <dbReference type="Proteomes" id="UP000008281"/>
    </source>
</evidence>
<keyword evidence="7" id="KW-0732">Signal</keyword>
<comment type="function">
    <text evidence="5">Probable disulfide isomerase, which participates in the folding of proteins containing disulfide bonds. May act as a dithiol oxidase. Acts as a regulator of endoplasmic reticulum-mitochondria contact sites via its ability to regulate redox signals.</text>
</comment>
<dbReference type="Pfam" id="PF00085">
    <property type="entry name" value="Thioredoxin"/>
    <property type="match status" value="1"/>
</dbReference>